<dbReference type="PROSITE" id="PS51257">
    <property type="entry name" value="PROKAR_LIPOPROTEIN"/>
    <property type="match status" value="1"/>
</dbReference>
<dbReference type="EMBL" id="LT629785">
    <property type="protein sequence ID" value="SDT92118.1"/>
    <property type="molecule type" value="Genomic_DNA"/>
</dbReference>
<dbReference type="Pfam" id="PF11006">
    <property type="entry name" value="DUF2845"/>
    <property type="match status" value="1"/>
</dbReference>
<sequence>MNRFPALPAFILLLACHSASASTTLRCGNGLVSAGSTTSEVLQKCGEPIARDLLGSVIRTGNYGESYELQVEEWSYAPRNGMYQFLRFEGGRLVRVDSKRKQ</sequence>
<accession>A0A1H2EBL8</accession>
<evidence type="ECO:0000313" key="3">
    <source>
        <dbReference type="Proteomes" id="UP000243232"/>
    </source>
</evidence>
<reference evidence="3" key="1">
    <citation type="submission" date="2016-10" db="EMBL/GenBank/DDBJ databases">
        <authorList>
            <person name="Varghese N."/>
            <person name="Submissions S."/>
        </authorList>
    </citation>
    <scope>NUCLEOTIDE SEQUENCE [LARGE SCALE GENOMIC DNA]</scope>
    <source>
        <strain evidence="3">DSM 17875</strain>
    </source>
</reference>
<dbReference type="AlphaFoldDB" id="A0A1H2EBL8"/>
<protein>
    <recommendedName>
        <fullName evidence="4">DUF2845 domain-containing protein</fullName>
    </recommendedName>
</protein>
<feature type="signal peptide" evidence="1">
    <location>
        <begin position="1"/>
        <end position="21"/>
    </location>
</feature>
<name>A0A1H2EBL8_9PSED</name>
<gene>
    <name evidence="2" type="ORF">SAMN05216296_0583</name>
</gene>
<feature type="chain" id="PRO_5009272898" description="DUF2845 domain-containing protein" evidence="1">
    <location>
        <begin position="22"/>
        <end position="102"/>
    </location>
</feature>
<evidence type="ECO:0008006" key="4">
    <source>
        <dbReference type="Google" id="ProtNLM"/>
    </source>
</evidence>
<keyword evidence="1" id="KW-0732">Signal</keyword>
<dbReference type="Proteomes" id="UP000243232">
    <property type="component" value="Chromosome I"/>
</dbReference>
<dbReference type="STRING" id="364197.SAMN05216296_0583"/>
<keyword evidence="3" id="KW-1185">Reference proteome</keyword>
<dbReference type="RefSeq" id="WP_231975055.1">
    <property type="nucleotide sequence ID" value="NZ_LT629785.1"/>
</dbReference>
<organism evidence="2 3">
    <name type="scientific">Pseudomonas pohangensis</name>
    <dbReference type="NCBI Taxonomy" id="364197"/>
    <lineage>
        <taxon>Bacteria</taxon>
        <taxon>Pseudomonadati</taxon>
        <taxon>Pseudomonadota</taxon>
        <taxon>Gammaproteobacteria</taxon>
        <taxon>Pseudomonadales</taxon>
        <taxon>Pseudomonadaceae</taxon>
        <taxon>Pseudomonas</taxon>
    </lineage>
</organism>
<evidence type="ECO:0000256" key="1">
    <source>
        <dbReference type="SAM" id="SignalP"/>
    </source>
</evidence>
<evidence type="ECO:0000313" key="2">
    <source>
        <dbReference type="EMBL" id="SDT92118.1"/>
    </source>
</evidence>
<proteinExistence type="predicted"/>
<dbReference type="InterPro" id="IPR021268">
    <property type="entry name" value="DUF2845"/>
</dbReference>